<reference evidence="2 3" key="1">
    <citation type="submission" date="2015-10" db="EMBL/GenBank/DDBJ databases">
        <title>Draft genome of Bosea thiooxidans.</title>
        <authorList>
            <person name="Wang X."/>
        </authorList>
    </citation>
    <scope>NUCLEOTIDE SEQUENCE [LARGE SCALE GENOMIC DNA]</scope>
    <source>
        <strain evidence="2 3">CGMCC 9174</strain>
    </source>
</reference>
<evidence type="ECO:0000256" key="1">
    <source>
        <dbReference type="SAM" id="MobiDB-lite"/>
    </source>
</evidence>
<dbReference type="AlphaFoldDB" id="A0A0Q3LW90"/>
<sequence length="159" mass="17461">MANRSTAPGRIALMGLVVAGALTGMAGTAGAQYYYYDDGYDPYPAYGYRDDYGYAPRPRAVVPRAAPAPVSPYEINRIAARDYGLVRIERSIRRDDTYAVDGETANGQRLRLILDAYAGDLIRRVPLRGRTAAAPHVARAEPRQDQTAPRPRLVPQPPE</sequence>
<feature type="region of interest" description="Disordered" evidence="1">
    <location>
        <begin position="132"/>
        <end position="159"/>
    </location>
</feature>
<dbReference type="Proteomes" id="UP000051562">
    <property type="component" value="Unassembled WGS sequence"/>
</dbReference>
<gene>
    <name evidence="2" type="ORF">ARD30_25655</name>
</gene>
<name>A0A0Q3LW90_9HYPH</name>
<dbReference type="STRING" id="53254.SAMN05660750_02448"/>
<feature type="non-terminal residue" evidence="2">
    <location>
        <position position="159"/>
    </location>
</feature>
<protein>
    <recommendedName>
        <fullName evidence="4">Peptidase propeptide and YPEB domain-containing protein</fullName>
    </recommendedName>
</protein>
<evidence type="ECO:0000313" key="3">
    <source>
        <dbReference type="Proteomes" id="UP000051562"/>
    </source>
</evidence>
<keyword evidence="3" id="KW-1185">Reference proteome</keyword>
<proteinExistence type="predicted"/>
<accession>A0A0Q3LW90</accession>
<dbReference type="EMBL" id="LMAR01000095">
    <property type="protein sequence ID" value="KQK27657.1"/>
    <property type="molecule type" value="Genomic_DNA"/>
</dbReference>
<comment type="caution">
    <text evidence="2">The sequence shown here is derived from an EMBL/GenBank/DDBJ whole genome shotgun (WGS) entry which is preliminary data.</text>
</comment>
<evidence type="ECO:0000313" key="2">
    <source>
        <dbReference type="EMBL" id="KQK27657.1"/>
    </source>
</evidence>
<evidence type="ECO:0008006" key="4">
    <source>
        <dbReference type="Google" id="ProtNLM"/>
    </source>
</evidence>
<organism evidence="2 3">
    <name type="scientific">Bosea thiooxidans</name>
    <dbReference type="NCBI Taxonomy" id="53254"/>
    <lineage>
        <taxon>Bacteria</taxon>
        <taxon>Pseudomonadati</taxon>
        <taxon>Pseudomonadota</taxon>
        <taxon>Alphaproteobacteria</taxon>
        <taxon>Hyphomicrobiales</taxon>
        <taxon>Boseaceae</taxon>
        <taxon>Bosea</taxon>
    </lineage>
</organism>